<dbReference type="FunFam" id="1.20.1280.290:FF:000001">
    <property type="entry name" value="Bidirectional sugar transporter SWEET"/>
    <property type="match status" value="1"/>
</dbReference>
<evidence type="ECO:0000256" key="12">
    <source>
        <dbReference type="RuleBase" id="RU910715"/>
    </source>
</evidence>
<keyword evidence="8 12" id="KW-1133">Transmembrane helix</keyword>
<feature type="transmembrane region" description="Helical" evidence="12">
    <location>
        <begin position="165"/>
        <end position="187"/>
    </location>
</feature>
<keyword evidence="3 12" id="KW-0813">Transport</keyword>
<feature type="transmembrane region" description="Helical" evidence="12">
    <location>
        <begin position="193"/>
        <end position="214"/>
    </location>
</feature>
<feature type="transmembrane region" description="Helical" evidence="12">
    <location>
        <begin position="12"/>
        <end position="36"/>
    </location>
</feature>
<comment type="subunit">
    <text evidence="11">Forms homooligomers and/or heterooligomers.</text>
</comment>
<keyword evidence="6 12" id="KW-0812">Transmembrane</keyword>
<gene>
    <name evidence="14" type="ORF">SEVIR_8G137600v2</name>
</gene>
<keyword evidence="7" id="KW-0677">Repeat</keyword>
<dbReference type="SMR" id="A0A4U6TIR1"/>
<comment type="function">
    <text evidence="10">Mediates both low-affinity uptake and efflux of sugar across the plasma membrane.</text>
</comment>
<dbReference type="AlphaFoldDB" id="A0A4U6TIR1"/>
<dbReference type="PANTHER" id="PTHR10791:SF223">
    <property type="entry name" value="BIDIRECTIONAL SUGAR TRANSPORTER SWEET14"/>
    <property type="match status" value="1"/>
</dbReference>
<evidence type="ECO:0000256" key="4">
    <source>
        <dbReference type="ARBA" id="ARBA00022475"/>
    </source>
</evidence>
<feature type="region of interest" description="Disordered" evidence="13">
    <location>
        <begin position="260"/>
        <end position="299"/>
    </location>
</feature>
<evidence type="ECO:0000256" key="7">
    <source>
        <dbReference type="ARBA" id="ARBA00022737"/>
    </source>
</evidence>
<comment type="function">
    <text evidence="12">Mediates both low-affinity uptake and efflux of sugar across the membrane.</text>
</comment>
<keyword evidence="4" id="KW-1003">Cell membrane</keyword>
<dbReference type="Gramene" id="TKW00825">
    <property type="protein sequence ID" value="TKW00825"/>
    <property type="gene ID" value="SEVIR_8G137600v2"/>
</dbReference>
<evidence type="ECO:0000256" key="10">
    <source>
        <dbReference type="ARBA" id="ARBA00037238"/>
    </source>
</evidence>
<proteinExistence type="inferred from homology"/>
<reference evidence="14" key="1">
    <citation type="submission" date="2019-03" db="EMBL/GenBank/DDBJ databases">
        <title>WGS assembly of Setaria viridis.</title>
        <authorList>
            <person name="Huang P."/>
            <person name="Jenkins J."/>
            <person name="Grimwood J."/>
            <person name="Barry K."/>
            <person name="Healey A."/>
            <person name="Mamidi S."/>
            <person name="Sreedasyam A."/>
            <person name="Shu S."/>
            <person name="Feldman M."/>
            <person name="Wu J."/>
            <person name="Yu Y."/>
            <person name="Chen C."/>
            <person name="Johnson J."/>
            <person name="Rokhsar D."/>
            <person name="Baxter I."/>
            <person name="Schmutz J."/>
            <person name="Brutnell T."/>
            <person name="Kellogg E."/>
        </authorList>
    </citation>
    <scope>NUCLEOTIDE SEQUENCE [LARGE SCALE GENOMIC DNA]</scope>
</reference>
<feature type="transmembrane region" description="Helical" evidence="12">
    <location>
        <begin position="132"/>
        <end position="153"/>
    </location>
</feature>
<evidence type="ECO:0000256" key="2">
    <source>
        <dbReference type="ARBA" id="ARBA00007809"/>
    </source>
</evidence>
<evidence type="ECO:0000313" key="14">
    <source>
        <dbReference type="EMBL" id="TKW00825.1"/>
    </source>
</evidence>
<feature type="transmembrane region" description="Helical" evidence="12">
    <location>
        <begin position="101"/>
        <end position="126"/>
    </location>
</feature>
<dbReference type="InterPro" id="IPR047664">
    <property type="entry name" value="SWEET"/>
</dbReference>
<dbReference type="OMA" id="IGTGPQQ"/>
<dbReference type="PANTHER" id="PTHR10791">
    <property type="entry name" value="RAG1-ACTIVATING PROTEIN 1"/>
    <property type="match status" value="1"/>
</dbReference>
<evidence type="ECO:0000256" key="11">
    <source>
        <dbReference type="ARBA" id="ARBA00038715"/>
    </source>
</evidence>
<dbReference type="Proteomes" id="UP000298652">
    <property type="component" value="Chromosome 8"/>
</dbReference>
<dbReference type="GO" id="GO:0051119">
    <property type="term" value="F:sugar transmembrane transporter activity"/>
    <property type="evidence" value="ECO:0007669"/>
    <property type="project" value="InterPro"/>
</dbReference>
<protein>
    <recommendedName>
        <fullName evidence="12">Bidirectional sugar transporter SWEET</fullName>
    </recommendedName>
</protein>
<evidence type="ECO:0000256" key="13">
    <source>
        <dbReference type="SAM" id="MobiDB-lite"/>
    </source>
</evidence>
<feature type="transmembrane region" description="Helical" evidence="12">
    <location>
        <begin position="48"/>
        <end position="65"/>
    </location>
</feature>
<evidence type="ECO:0000256" key="1">
    <source>
        <dbReference type="ARBA" id="ARBA00004651"/>
    </source>
</evidence>
<dbReference type="Gene3D" id="1.20.1280.290">
    <property type="match status" value="2"/>
</dbReference>
<keyword evidence="15" id="KW-1185">Reference proteome</keyword>
<evidence type="ECO:0000256" key="5">
    <source>
        <dbReference type="ARBA" id="ARBA00022597"/>
    </source>
</evidence>
<evidence type="ECO:0000256" key="6">
    <source>
        <dbReference type="ARBA" id="ARBA00022692"/>
    </source>
</evidence>
<sequence>MAGLSLDHPLAFTFGLLGNIISFMTYLAPLPTFYRIYKTKSTEGFQSVPYVVALFSAMLWIYYALLKSDEFLLITVNAAGCVIETLYITMYLAYAPKKAKLFTAMILLLLNVGVFGLILLLTMLLAAGEKRVVLLGWVCVGFAVSVFVAPLSIIRQVVRTRSVEFMPFFLSLSLTVSAVVWFLYGLLIKDKYVALPNVIGFTFGVIQMGLYALYRNATPRVPAKEVADVKATVVDDTFKVPEHVVTIAKLGAPAVEILTSEVHPVESPPTEEAKKEDDEPLEEELGDASKKGSNTTEQV</sequence>
<dbReference type="Pfam" id="PF03083">
    <property type="entry name" value="MtN3_slv"/>
    <property type="match status" value="2"/>
</dbReference>
<dbReference type="FunFam" id="1.20.1280.290:FF:000003">
    <property type="entry name" value="Bidirectional sugar transporter SWEET"/>
    <property type="match status" value="1"/>
</dbReference>
<keyword evidence="5 12" id="KW-0762">Sugar transport</keyword>
<name>A0A4U6TIR1_SETVI</name>
<dbReference type="EMBL" id="CM016559">
    <property type="protein sequence ID" value="TKW00825.1"/>
    <property type="molecule type" value="Genomic_DNA"/>
</dbReference>
<comment type="similarity">
    <text evidence="2 12">Belongs to the SWEET sugar transporter family.</text>
</comment>
<keyword evidence="9 12" id="KW-0472">Membrane</keyword>
<organism evidence="14 15">
    <name type="scientific">Setaria viridis</name>
    <name type="common">Green bristlegrass</name>
    <name type="synonym">Setaria italica subsp. viridis</name>
    <dbReference type="NCBI Taxonomy" id="4556"/>
    <lineage>
        <taxon>Eukaryota</taxon>
        <taxon>Viridiplantae</taxon>
        <taxon>Streptophyta</taxon>
        <taxon>Embryophyta</taxon>
        <taxon>Tracheophyta</taxon>
        <taxon>Spermatophyta</taxon>
        <taxon>Magnoliopsida</taxon>
        <taxon>Liliopsida</taxon>
        <taxon>Poales</taxon>
        <taxon>Poaceae</taxon>
        <taxon>PACMAD clade</taxon>
        <taxon>Panicoideae</taxon>
        <taxon>Panicodae</taxon>
        <taxon>Paniceae</taxon>
        <taxon>Cenchrinae</taxon>
        <taxon>Setaria</taxon>
    </lineage>
</organism>
<evidence type="ECO:0000256" key="8">
    <source>
        <dbReference type="ARBA" id="ARBA00022989"/>
    </source>
</evidence>
<accession>A0A4U6TIR1</accession>
<evidence type="ECO:0000313" key="15">
    <source>
        <dbReference type="Proteomes" id="UP000298652"/>
    </source>
</evidence>
<feature type="transmembrane region" description="Helical" evidence="12">
    <location>
        <begin position="71"/>
        <end position="94"/>
    </location>
</feature>
<evidence type="ECO:0000256" key="9">
    <source>
        <dbReference type="ARBA" id="ARBA00023136"/>
    </source>
</evidence>
<dbReference type="GO" id="GO:0005886">
    <property type="term" value="C:plasma membrane"/>
    <property type="evidence" value="ECO:0007669"/>
    <property type="project" value="UniProtKB-SubCell"/>
</dbReference>
<dbReference type="InterPro" id="IPR004316">
    <property type="entry name" value="SWEET_rpt"/>
</dbReference>
<evidence type="ECO:0000256" key="3">
    <source>
        <dbReference type="ARBA" id="ARBA00022448"/>
    </source>
</evidence>
<comment type="subcellular location">
    <subcellularLocation>
        <location evidence="1 12">Cell membrane</location>
        <topology evidence="1 12">Multi-pass membrane protein</topology>
    </subcellularLocation>
</comment>